<proteinExistence type="predicted"/>
<sequence length="71" mass="7603">MNFSKRGTVKKGVMEVDATNALMAQLNAINKKLERLEVSTVGTPISCGLCSGPHDNHNCSLVQDEQSADAQ</sequence>
<name>A0ABU6USR6_9FABA</name>
<gene>
    <name evidence="1" type="ORF">PIB30_075694</name>
</gene>
<evidence type="ECO:0000313" key="2">
    <source>
        <dbReference type="Proteomes" id="UP001341840"/>
    </source>
</evidence>
<reference evidence="1 2" key="1">
    <citation type="journal article" date="2023" name="Plants (Basel)">
        <title>Bridging the Gap: Combining Genomics and Transcriptomics Approaches to Understand Stylosanthes scabra, an Orphan Legume from the Brazilian Caatinga.</title>
        <authorList>
            <person name="Ferreira-Neto J.R.C."/>
            <person name="da Silva M.D."/>
            <person name="Binneck E."/>
            <person name="de Melo N.F."/>
            <person name="da Silva R.H."/>
            <person name="de Melo A.L.T.M."/>
            <person name="Pandolfi V."/>
            <person name="Bustamante F.O."/>
            <person name="Brasileiro-Vidal A.C."/>
            <person name="Benko-Iseppon A.M."/>
        </authorList>
    </citation>
    <scope>NUCLEOTIDE SEQUENCE [LARGE SCALE GENOMIC DNA]</scope>
    <source>
        <tissue evidence="1">Leaves</tissue>
    </source>
</reference>
<organism evidence="1 2">
    <name type="scientific">Stylosanthes scabra</name>
    <dbReference type="NCBI Taxonomy" id="79078"/>
    <lineage>
        <taxon>Eukaryota</taxon>
        <taxon>Viridiplantae</taxon>
        <taxon>Streptophyta</taxon>
        <taxon>Embryophyta</taxon>
        <taxon>Tracheophyta</taxon>
        <taxon>Spermatophyta</taxon>
        <taxon>Magnoliopsida</taxon>
        <taxon>eudicotyledons</taxon>
        <taxon>Gunneridae</taxon>
        <taxon>Pentapetalae</taxon>
        <taxon>rosids</taxon>
        <taxon>fabids</taxon>
        <taxon>Fabales</taxon>
        <taxon>Fabaceae</taxon>
        <taxon>Papilionoideae</taxon>
        <taxon>50 kb inversion clade</taxon>
        <taxon>dalbergioids sensu lato</taxon>
        <taxon>Dalbergieae</taxon>
        <taxon>Pterocarpus clade</taxon>
        <taxon>Stylosanthes</taxon>
    </lineage>
</organism>
<evidence type="ECO:0000313" key="1">
    <source>
        <dbReference type="EMBL" id="MED6162988.1"/>
    </source>
</evidence>
<accession>A0ABU6USR6</accession>
<comment type="caution">
    <text evidence="1">The sequence shown here is derived from an EMBL/GenBank/DDBJ whole genome shotgun (WGS) entry which is preliminary data.</text>
</comment>
<dbReference type="Proteomes" id="UP001341840">
    <property type="component" value="Unassembled WGS sequence"/>
</dbReference>
<protein>
    <submittedName>
        <fullName evidence="1">Uncharacterized protein</fullName>
    </submittedName>
</protein>
<dbReference type="EMBL" id="JASCZI010121801">
    <property type="protein sequence ID" value="MED6162988.1"/>
    <property type="molecule type" value="Genomic_DNA"/>
</dbReference>
<keyword evidence="2" id="KW-1185">Reference proteome</keyword>
<feature type="non-terminal residue" evidence="1">
    <location>
        <position position="71"/>
    </location>
</feature>